<proteinExistence type="inferred from homology"/>
<evidence type="ECO:0000256" key="13">
    <source>
        <dbReference type="ARBA" id="ARBA00023134"/>
    </source>
</evidence>
<dbReference type="Gene3D" id="3.40.50.2020">
    <property type="match status" value="1"/>
</dbReference>
<dbReference type="PANTHER" id="PTHR10285">
    <property type="entry name" value="URIDINE KINASE"/>
    <property type="match status" value="1"/>
</dbReference>
<keyword evidence="14" id="KW-0067">ATP-binding</keyword>
<evidence type="ECO:0000256" key="14">
    <source>
        <dbReference type="RuleBase" id="RU003825"/>
    </source>
</evidence>
<comment type="cofactor">
    <cofactor evidence="1">
        <name>Mg(2+)</name>
        <dbReference type="ChEBI" id="CHEBI:18420"/>
    </cofactor>
</comment>
<comment type="similarity">
    <text evidence="6">Belongs to the UPRTase family.</text>
</comment>
<comment type="catalytic activity">
    <reaction evidence="14">
        <text>uridine + ATP = UMP + ADP + H(+)</text>
        <dbReference type="Rhea" id="RHEA:16825"/>
        <dbReference type="ChEBI" id="CHEBI:15378"/>
        <dbReference type="ChEBI" id="CHEBI:16704"/>
        <dbReference type="ChEBI" id="CHEBI:30616"/>
        <dbReference type="ChEBI" id="CHEBI:57865"/>
        <dbReference type="ChEBI" id="CHEBI:456216"/>
        <dbReference type="EC" id="2.7.1.48"/>
    </reaction>
</comment>
<dbReference type="InterPro" id="IPR006083">
    <property type="entry name" value="PRK/URK"/>
</dbReference>
<evidence type="ECO:0000256" key="11">
    <source>
        <dbReference type="ARBA" id="ARBA00022741"/>
    </source>
</evidence>
<dbReference type="Pfam" id="PF00485">
    <property type="entry name" value="PRK"/>
    <property type="match status" value="1"/>
</dbReference>
<evidence type="ECO:0000313" key="17">
    <source>
        <dbReference type="EMBL" id="CAD8770329.1"/>
    </source>
</evidence>
<dbReference type="InterPro" id="IPR000764">
    <property type="entry name" value="Uridine_kinase-like"/>
</dbReference>
<comment type="similarity">
    <text evidence="7">In the C-terminal section; belongs to the UPRTase family.</text>
</comment>
<keyword evidence="9" id="KW-0328">Glycosyltransferase</keyword>
<comment type="pathway">
    <text evidence="3 14">Pyrimidine metabolism; CTP biosynthesis via salvage pathway; CTP from cytidine: step 1/3.</text>
</comment>
<dbReference type="PRINTS" id="PR00988">
    <property type="entry name" value="URIDINKINASE"/>
</dbReference>
<dbReference type="SUPFAM" id="SSF52540">
    <property type="entry name" value="P-loop containing nucleoside triphosphate hydrolases"/>
    <property type="match status" value="1"/>
</dbReference>
<keyword evidence="10 14" id="KW-0808">Transferase</keyword>
<reference evidence="17" key="1">
    <citation type="submission" date="2021-01" db="EMBL/GenBank/DDBJ databases">
        <authorList>
            <person name="Corre E."/>
            <person name="Pelletier E."/>
            <person name="Niang G."/>
            <person name="Scheremetjew M."/>
            <person name="Finn R."/>
            <person name="Kale V."/>
            <person name="Holt S."/>
            <person name="Cochrane G."/>
            <person name="Meng A."/>
            <person name="Brown T."/>
            <person name="Cohen L."/>
        </authorList>
    </citation>
    <scope>NUCLEOTIDE SEQUENCE</scope>
    <source>
        <strain evidence="17">SAG 63-3</strain>
    </source>
</reference>
<evidence type="ECO:0000256" key="4">
    <source>
        <dbReference type="ARBA" id="ARBA00005180"/>
    </source>
</evidence>
<protein>
    <recommendedName>
        <fullName evidence="14">Uridine kinase</fullName>
        <ecNumber evidence="14">2.7.1.48</ecNumber>
    </recommendedName>
</protein>
<evidence type="ECO:0000256" key="3">
    <source>
        <dbReference type="ARBA" id="ARBA00004784"/>
    </source>
</evidence>
<accession>A0A7S0YDI1</accession>
<evidence type="ECO:0000256" key="5">
    <source>
        <dbReference type="ARBA" id="ARBA00008173"/>
    </source>
</evidence>
<dbReference type="InterPro" id="IPR027417">
    <property type="entry name" value="P-loop_NTPase"/>
</dbReference>
<evidence type="ECO:0000259" key="16">
    <source>
        <dbReference type="Pfam" id="PF14681"/>
    </source>
</evidence>
<dbReference type="SUPFAM" id="SSF53271">
    <property type="entry name" value="PRTase-like"/>
    <property type="match status" value="1"/>
</dbReference>
<keyword evidence="8" id="KW-0021">Allosteric enzyme</keyword>
<organism evidence="17">
    <name type="scientific">Polytomella parva</name>
    <dbReference type="NCBI Taxonomy" id="51329"/>
    <lineage>
        <taxon>Eukaryota</taxon>
        <taxon>Viridiplantae</taxon>
        <taxon>Chlorophyta</taxon>
        <taxon>core chlorophytes</taxon>
        <taxon>Chlorophyceae</taxon>
        <taxon>CS clade</taxon>
        <taxon>Chlamydomonadales</taxon>
        <taxon>Chlamydomonadaceae</taxon>
        <taxon>Polytomella</taxon>
    </lineage>
</organism>
<dbReference type="NCBIfam" id="TIGR00235">
    <property type="entry name" value="udk"/>
    <property type="match status" value="1"/>
</dbReference>
<sequence>MLPSKQVSTFSSTKEDENIANDEPLNFSKFKKSLSSISNATSHLFGGKFRKRQPFLIGVAGGTASGKSTVCDLIMQRLHDQCVVMLSQDSFYRCLTEDEKKTVHNFNFDDPKAFDTPLLLKCLQDLQENKAVDVPVYDFSTHSRTGEIRRAEPADVIIIEGILILHEQSVRDMCHMKIFVDTDDDLRLARRIQRDVAHRGRDVEGVISQYTKFVKPSFDQFIAPSRRHADVIIPWAKGTNHVAIELITEHIRLKLQQPDLARLFTNLEIIPSNFQIQSMLTMIRDRSTPKNEFVFYADRLNRLVVEAGLGHLPFTEHIVETPTGHSYSGVNFARRICGVSIIRSGEAMENALRECCQGIKIGKILVHRHSSSGEVVYEKLPADISDRHVLLLDPLISTGHTIVRAVQILKSRGVPEERILILSIICSPEAVSMICGGFPHARLVVAEIDNHVDDRHQLVPGCGNYGDRYFCD</sequence>
<evidence type="ECO:0000256" key="7">
    <source>
        <dbReference type="ARBA" id="ARBA00010723"/>
    </source>
</evidence>
<dbReference type="GO" id="GO:0005525">
    <property type="term" value="F:GTP binding"/>
    <property type="evidence" value="ECO:0007669"/>
    <property type="project" value="UniProtKB-KW"/>
</dbReference>
<feature type="domain" description="Phosphoribulokinase/uridine kinase" evidence="15">
    <location>
        <begin position="56"/>
        <end position="235"/>
    </location>
</feature>
<evidence type="ECO:0000256" key="12">
    <source>
        <dbReference type="ARBA" id="ARBA00022777"/>
    </source>
</evidence>
<dbReference type="GO" id="GO:0016757">
    <property type="term" value="F:glycosyltransferase activity"/>
    <property type="evidence" value="ECO:0007669"/>
    <property type="project" value="UniProtKB-KW"/>
</dbReference>
<evidence type="ECO:0000256" key="2">
    <source>
        <dbReference type="ARBA" id="ARBA00004690"/>
    </source>
</evidence>
<feature type="domain" description="Phosphoribosyltransferase" evidence="16">
    <location>
        <begin position="271"/>
        <end position="470"/>
    </location>
</feature>
<evidence type="ECO:0000256" key="10">
    <source>
        <dbReference type="ARBA" id="ARBA00022679"/>
    </source>
</evidence>
<evidence type="ECO:0000256" key="8">
    <source>
        <dbReference type="ARBA" id="ARBA00022533"/>
    </source>
</evidence>
<dbReference type="Pfam" id="PF14681">
    <property type="entry name" value="UPRTase"/>
    <property type="match status" value="1"/>
</dbReference>
<dbReference type="Gene3D" id="3.40.50.300">
    <property type="entry name" value="P-loop containing nucleotide triphosphate hydrolases"/>
    <property type="match status" value="1"/>
</dbReference>
<keyword evidence="11 14" id="KW-0547">Nucleotide-binding</keyword>
<comment type="similarity">
    <text evidence="5">In the N-terminal section; belongs to the uridine kinase family.</text>
</comment>
<comment type="pathway">
    <text evidence="2 14">Pyrimidine metabolism; UMP biosynthesis via salvage pathway; UMP from uridine: step 1/1.</text>
</comment>
<dbReference type="UniPathway" id="UPA00579">
    <property type="reaction ID" value="UER00640"/>
</dbReference>
<dbReference type="GO" id="GO:0004849">
    <property type="term" value="F:uridine kinase activity"/>
    <property type="evidence" value="ECO:0007669"/>
    <property type="project" value="UniProtKB-EC"/>
</dbReference>
<dbReference type="FunFam" id="3.40.50.300:FF:000339">
    <property type="entry name" value="Uridine kinase"/>
    <property type="match status" value="1"/>
</dbReference>
<dbReference type="CDD" id="cd06223">
    <property type="entry name" value="PRTases_typeI"/>
    <property type="match status" value="1"/>
</dbReference>
<dbReference type="NCBIfam" id="NF004018">
    <property type="entry name" value="PRK05480.1"/>
    <property type="match status" value="1"/>
</dbReference>
<dbReference type="InterPro" id="IPR029057">
    <property type="entry name" value="PRTase-like"/>
</dbReference>
<comment type="pathway">
    <text evidence="4">Pyrimidine metabolism; UMP biosynthesis via salvage pathway; UMP from uracil: step 1/1.</text>
</comment>
<dbReference type="GO" id="GO:0005524">
    <property type="term" value="F:ATP binding"/>
    <property type="evidence" value="ECO:0007669"/>
    <property type="project" value="UniProtKB-KW"/>
</dbReference>
<dbReference type="EC" id="2.7.1.48" evidence="14"/>
<evidence type="ECO:0000256" key="6">
    <source>
        <dbReference type="ARBA" id="ARBA00009516"/>
    </source>
</evidence>
<dbReference type="UniPathway" id="UPA00574">
    <property type="reaction ID" value="UER00637"/>
</dbReference>
<dbReference type="GO" id="GO:0044211">
    <property type="term" value="P:CTP salvage"/>
    <property type="evidence" value="ECO:0007669"/>
    <property type="project" value="UniProtKB-UniPathway"/>
</dbReference>
<gene>
    <name evidence="17" type="ORF">PPAR00522_LOCUS6730</name>
</gene>
<dbReference type="AlphaFoldDB" id="A0A7S0YDI1"/>
<dbReference type="InterPro" id="IPR000836">
    <property type="entry name" value="PRTase_dom"/>
</dbReference>
<evidence type="ECO:0000259" key="15">
    <source>
        <dbReference type="Pfam" id="PF00485"/>
    </source>
</evidence>
<dbReference type="CDD" id="cd02023">
    <property type="entry name" value="UMPK"/>
    <property type="match status" value="1"/>
</dbReference>
<comment type="similarity">
    <text evidence="14">Belongs to the uridine kinase family.</text>
</comment>
<dbReference type="FunFam" id="3.40.50.2020:FF:000023">
    <property type="entry name" value="Probable uracil phosphoribosyltransferase"/>
    <property type="match status" value="1"/>
</dbReference>
<dbReference type="GO" id="GO:0044206">
    <property type="term" value="P:UMP salvage"/>
    <property type="evidence" value="ECO:0007669"/>
    <property type="project" value="UniProtKB-UniPathway"/>
</dbReference>
<dbReference type="EMBL" id="HBFM01010596">
    <property type="protein sequence ID" value="CAD8770329.1"/>
    <property type="molecule type" value="Transcribed_RNA"/>
</dbReference>
<dbReference type="NCBIfam" id="NF001097">
    <property type="entry name" value="PRK00129.1"/>
    <property type="match status" value="1"/>
</dbReference>
<evidence type="ECO:0000256" key="9">
    <source>
        <dbReference type="ARBA" id="ARBA00022676"/>
    </source>
</evidence>
<keyword evidence="12 14" id="KW-0418">Kinase</keyword>
<keyword evidence="13" id="KW-0342">GTP-binding</keyword>
<name>A0A7S0YDI1_9CHLO</name>
<evidence type="ECO:0000256" key="1">
    <source>
        <dbReference type="ARBA" id="ARBA00001946"/>
    </source>
</evidence>
<comment type="catalytic activity">
    <reaction evidence="14">
        <text>cytidine + ATP = CMP + ADP + H(+)</text>
        <dbReference type="Rhea" id="RHEA:24674"/>
        <dbReference type="ChEBI" id="CHEBI:15378"/>
        <dbReference type="ChEBI" id="CHEBI:17562"/>
        <dbReference type="ChEBI" id="CHEBI:30616"/>
        <dbReference type="ChEBI" id="CHEBI:60377"/>
        <dbReference type="ChEBI" id="CHEBI:456216"/>
        <dbReference type="EC" id="2.7.1.48"/>
    </reaction>
</comment>